<dbReference type="Gene3D" id="1.25.40.10">
    <property type="entry name" value="Tetratricopeptide repeat domain"/>
    <property type="match status" value="2"/>
</dbReference>
<dbReference type="PROSITE" id="PS50005">
    <property type="entry name" value="TPR"/>
    <property type="match status" value="2"/>
</dbReference>
<feature type="region of interest" description="Disordered" evidence="2">
    <location>
        <begin position="563"/>
        <end position="582"/>
    </location>
</feature>
<dbReference type="Gene3D" id="3.40.50.10140">
    <property type="entry name" value="Toll/interleukin-1 receptor homology (TIR) domain"/>
    <property type="match status" value="1"/>
</dbReference>
<dbReference type="Proteomes" id="UP000515135">
    <property type="component" value="Unplaced"/>
</dbReference>
<dbReference type="SUPFAM" id="SSF48452">
    <property type="entry name" value="TPR-like"/>
    <property type="match status" value="1"/>
</dbReference>
<dbReference type="GeneID" id="109474907"/>
<dbReference type="OrthoDB" id="9982425at2759"/>
<reference evidence="5" key="1">
    <citation type="submission" date="2025-08" db="UniProtKB">
        <authorList>
            <consortium name="RefSeq"/>
        </authorList>
    </citation>
    <scope>IDENTIFICATION</scope>
    <source>
        <tissue evidence="5">Gonad</tissue>
    </source>
</reference>
<proteinExistence type="predicted"/>
<dbReference type="InterPro" id="IPR035897">
    <property type="entry name" value="Toll_tir_struct_dom_sf"/>
</dbReference>
<feature type="repeat" description="TPR" evidence="1">
    <location>
        <begin position="293"/>
        <end position="326"/>
    </location>
</feature>
<organism evidence="4 5">
    <name type="scientific">Branchiostoma belcheri</name>
    <name type="common">Amphioxus</name>
    <dbReference type="NCBI Taxonomy" id="7741"/>
    <lineage>
        <taxon>Eukaryota</taxon>
        <taxon>Metazoa</taxon>
        <taxon>Chordata</taxon>
        <taxon>Cephalochordata</taxon>
        <taxon>Leptocardii</taxon>
        <taxon>Amphioxiformes</taxon>
        <taxon>Branchiostomatidae</taxon>
        <taxon>Branchiostoma</taxon>
    </lineage>
</organism>
<dbReference type="GO" id="GO:0007165">
    <property type="term" value="P:signal transduction"/>
    <property type="evidence" value="ECO:0007669"/>
    <property type="project" value="InterPro"/>
</dbReference>
<protein>
    <submittedName>
        <fullName evidence="5">Uncharacterized protein LOC109474907</fullName>
    </submittedName>
</protein>
<sequence length="742" mass="85000">MAAGGLLATVPTPGFFHLDLFIKDTKDVTPWYDELKRRLEREKGPMESAMTNLLSVFAFHKVRGKGEARKLLEKLTEKDENNLNAIANKQFIYSQLMRAKDEMACRDRLQELLSDQSDAARARNARWFLPEQAYALTFDVRDDSKDMVSKVRHAISLLETALSLVCDTDTLVNECLVWKYYLSFCYWRFDQVKYAHGQDKTQLTEDDKKEVLLKAQSLLIEVTQMNPSRKHSESYVAKAWALLGALVRKCTDKFKSYETPDYVKEEVSLTEESQIGPQFICFEKALEINPNDSEIYRRFGRGYVQIGMYNKARDMFDKSIDIMPDSISNWFAYHERSLINMLEYDQLVNLSRKGGALPSKDLLQRAKEDAVVSCEGAMTPFNVYHLGKVSHRLAVHPITEEVEVKDELDDALDSFAQALQLQNGFAYSRIHAARGRSLEAAGELEKAAESYKRAVENEETTFNWNLTGVLRNLLKLHGSDSDPGREHYIAELAFWINEGYKKYPDITKIIQGCVFKFGSQMIQVCQYLIDHDKPMLARLCLQCFQRHNNWRHRTAAASMERKLPGVDDDRGSGADDMTSTQSKPDMRVNIPVSVEKPRHGHEFQYDFFVSHSSKDADWVNFALLPALEVDLRFKGCVADRDFMPGKSVFDNIIYSIENSYKTLLILTPNFVTSEWCKYETEQALVESLTSKTGRVIPIMLHNCDVPASLRTITYLDVSRDAIGSYDWLKLKKALEETPPTDK</sequence>
<feature type="compositionally biased region" description="Basic and acidic residues" evidence="2">
    <location>
        <begin position="563"/>
        <end position="573"/>
    </location>
</feature>
<dbReference type="PANTHER" id="PTHR16253">
    <property type="entry name" value="TETRATRICOPEPTIDE REPEAT PROTEIN 22"/>
    <property type="match status" value="1"/>
</dbReference>
<dbReference type="SMART" id="SM00255">
    <property type="entry name" value="TIR"/>
    <property type="match status" value="1"/>
</dbReference>
<dbReference type="InterPro" id="IPR019734">
    <property type="entry name" value="TPR_rpt"/>
</dbReference>
<keyword evidence="4" id="KW-1185">Reference proteome</keyword>
<evidence type="ECO:0000256" key="2">
    <source>
        <dbReference type="SAM" id="MobiDB-lite"/>
    </source>
</evidence>
<name>A0A6P4ZIN3_BRABE</name>
<dbReference type="Pfam" id="PF13676">
    <property type="entry name" value="TIR_2"/>
    <property type="match status" value="1"/>
</dbReference>
<evidence type="ECO:0000256" key="1">
    <source>
        <dbReference type="PROSITE-ProRule" id="PRU00339"/>
    </source>
</evidence>
<feature type="repeat" description="TPR" evidence="1">
    <location>
        <begin position="428"/>
        <end position="461"/>
    </location>
</feature>
<dbReference type="InterPro" id="IPR000157">
    <property type="entry name" value="TIR_dom"/>
</dbReference>
<dbReference type="RefSeq" id="XP_019630947.1">
    <property type="nucleotide sequence ID" value="XM_019775388.1"/>
</dbReference>
<evidence type="ECO:0000313" key="5">
    <source>
        <dbReference type="RefSeq" id="XP_019630947.1"/>
    </source>
</evidence>
<evidence type="ECO:0000313" key="4">
    <source>
        <dbReference type="Proteomes" id="UP000515135"/>
    </source>
</evidence>
<dbReference type="InterPro" id="IPR042342">
    <property type="entry name" value="TTC22"/>
</dbReference>
<dbReference type="InterPro" id="IPR011990">
    <property type="entry name" value="TPR-like_helical_dom_sf"/>
</dbReference>
<dbReference type="SMART" id="SM00028">
    <property type="entry name" value="TPR"/>
    <property type="match status" value="2"/>
</dbReference>
<gene>
    <name evidence="5" type="primary">LOC109474907</name>
</gene>
<accession>A0A6P4ZIN3</accession>
<dbReference type="PROSITE" id="PS50104">
    <property type="entry name" value="TIR"/>
    <property type="match status" value="1"/>
</dbReference>
<dbReference type="AlphaFoldDB" id="A0A6P4ZIN3"/>
<dbReference type="SUPFAM" id="SSF52200">
    <property type="entry name" value="Toll/Interleukin receptor TIR domain"/>
    <property type="match status" value="1"/>
</dbReference>
<keyword evidence="1" id="KW-0802">TPR repeat</keyword>
<feature type="domain" description="TIR" evidence="3">
    <location>
        <begin position="603"/>
        <end position="734"/>
    </location>
</feature>
<evidence type="ECO:0000259" key="3">
    <source>
        <dbReference type="PROSITE" id="PS50104"/>
    </source>
</evidence>
<dbReference type="KEGG" id="bbel:109474907"/>
<dbReference type="PANTHER" id="PTHR16253:SF0">
    <property type="entry name" value="TETRATRICOPEPTIDE REPEAT PROTEIN 22"/>
    <property type="match status" value="1"/>
</dbReference>